<name>Q6IGB6_DROME</name>
<evidence type="ECO:0000256" key="1">
    <source>
        <dbReference type="SAM" id="SignalP"/>
    </source>
</evidence>
<accession>Q6IGB6</accession>
<keyword evidence="1" id="KW-0732">Signal</keyword>
<feature type="chain" id="PRO_5004274448" evidence="1">
    <location>
        <begin position="30"/>
        <end position="79"/>
    </location>
</feature>
<sequence length="79" mass="8849">MLLLQPTLLPWLLQLQLQLVLLLLRVTHDGRKPDGHNTRADNITPLLLSAIQLQILPTEGSETELDPYSITASNEMGHE</sequence>
<reference evidence="2" key="1">
    <citation type="journal article" date="2003" name="Genome Biol.">
        <title>An integrated gene annotation and transcriptional profiling approach towards the full gene content of the Drosophila genome.</title>
        <authorList>
            <person name="Hild M."/>
            <person name="Beckmann B."/>
            <person name="Haas S.A."/>
            <person name="Koch B."/>
            <person name="Solovyev V."/>
            <person name="Busold C."/>
            <person name="Fellenberg K."/>
            <person name="Boutros M."/>
            <person name="Vingron M."/>
            <person name="Sauer F."/>
            <person name="Hoheisel J.D."/>
            <person name="Paro R."/>
        </authorList>
    </citation>
    <scope>NUCLEOTIDE SEQUENCE</scope>
</reference>
<dbReference type="AlphaFoldDB" id="Q6IGB6"/>
<protein>
    <submittedName>
        <fullName evidence="2">HDC06743</fullName>
    </submittedName>
</protein>
<feature type="signal peptide" evidence="1">
    <location>
        <begin position="1"/>
        <end position="29"/>
    </location>
</feature>
<proteinExistence type="predicted"/>
<evidence type="ECO:0000313" key="2">
    <source>
        <dbReference type="EMBL" id="DAA02548.1"/>
    </source>
</evidence>
<gene>
    <name evidence="2" type="ORF">HDC06743</name>
</gene>
<dbReference type="EMBL" id="BK003850">
    <property type="protein sequence ID" value="DAA02548.1"/>
    <property type="molecule type" value="Genomic_DNA"/>
</dbReference>
<organism evidence="2">
    <name type="scientific">Drosophila melanogaster</name>
    <name type="common">Fruit fly</name>
    <dbReference type="NCBI Taxonomy" id="7227"/>
    <lineage>
        <taxon>Eukaryota</taxon>
        <taxon>Metazoa</taxon>
        <taxon>Ecdysozoa</taxon>
        <taxon>Arthropoda</taxon>
        <taxon>Hexapoda</taxon>
        <taxon>Insecta</taxon>
        <taxon>Pterygota</taxon>
        <taxon>Neoptera</taxon>
        <taxon>Endopterygota</taxon>
        <taxon>Diptera</taxon>
        <taxon>Brachycera</taxon>
        <taxon>Muscomorpha</taxon>
        <taxon>Ephydroidea</taxon>
        <taxon>Drosophilidae</taxon>
        <taxon>Drosophila</taxon>
        <taxon>Sophophora</taxon>
    </lineage>
</organism>